<evidence type="ECO:0000313" key="2">
    <source>
        <dbReference type="EMBL" id="GBP55674.1"/>
    </source>
</evidence>
<evidence type="ECO:0000313" key="3">
    <source>
        <dbReference type="Proteomes" id="UP000299102"/>
    </source>
</evidence>
<gene>
    <name evidence="2" type="ORF">EVAR_18965_1</name>
</gene>
<evidence type="ECO:0000256" key="1">
    <source>
        <dbReference type="SAM" id="MobiDB-lite"/>
    </source>
</evidence>
<feature type="compositionally biased region" description="Basic and acidic residues" evidence="1">
    <location>
        <begin position="19"/>
        <end position="29"/>
    </location>
</feature>
<dbReference type="AlphaFoldDB" id="A0A4C1X017"/>
<organism evidence="2 3">
    <name type="scientific">Eumeta variegata</name>
    <name type="common">Bagworm moth</name>
    <name type="synonym">Eumeta japonica</name>
    <dbReference type="NCBI Taxonomy" id="151549"/>
    <lineage>
        <taxon>Eukaryota</taxon>
        <taxon>Metazoa</taxon>
        <taxon>Ecdysozoa</taxon>
        <taxon>Arthropoda</taxon>
        <taxon>Hexapoda</taxon>
        <taxon>Insecta</taxon>
        <taxon>Pterygota</taxon>
        <taxon>Neoptera</taxon>
        <taxon>Endopterygota</taxon>
        <taxon>Lepidoptera</taxon>
        <taxon>Glossata</taxon>
        <taxon>Ditrysia</taxon>
        <taxon>Tineoidea</taxon>
        <taxon>Psychidae</taxon>
        <taxon>Oiketicinae</taxon>
        <taxon>Eumeta</taxon>
    </lineage>
</organism>
<name>A0A4C1X017_EUMVA</name>
<accession>A0A4C1X017</accession>
<sequence>METPRVTPVTKTRPGAARPADRCRREQVRGRAHPGPARTAAHRAALAPCHGNKDSVDLLFAFVAYSSPYSDRRPGGAAPAPRSRRNVCSVHVPARRWSVRLSQLVAHDVALSPDCVSDNVCAMLAPLARGSEPLTMLTTFGVDSVAASARQTFFLFAQPRLMDMLCFGLLIQLVSRCTPRVSQKASLFR</sequence>
<reference evidence="2 3" key="1">
    <citation type="journal article" date="2019" name="Commun. Biol.">
        <title>The bagworm genome reveals a unique fibroin gene that provides high tensile strength.</title>
        <authorList>
            <person name="Kono N."/>
            <person name="Nakamura H."/>
            <person name="Ohtoshi R."/>
            <person name="Tomita M."/>
            <person name="Numata K."/>
            <person name="Arakawa K."/>
        </authorList>
    </citation>
    <scope>NUCLEOTIDE SEQUENCE [LARGE SCALE GENOMIC DNA]</scope>
</reference>
<feature type="region of interest" description="Disordered" evidence="1">
    <location>
        <begin position="1"/>
        <end position="40"/>
    </location>
</feature>
<proteinExistence type="predicted"/>
<dbReference type="Proteomes" id="UP000299102">
    <property type="component" value="Unassembled WGS sequence"/>
</dbReference>
<feature type="compositionally biased region" description="Low complexity" evidence="1">
    <location>
        <begin position="1"/>
        <end position="14"/>
    </location>
</feature>
<protein>
    <submittedName>
        <fullName evidence="2">Uncharacterized protein</fullName>
    </submittedName>
</protein>
<comment type="caution">
    <text evidence="2">The sequence shown here is derived from an EMBL/GenBank/DDBJ whole genome shotgun (WGS) entry which is preliminary data.</text>
</comment>
<keyword evidence="3" id="KW-1185">Reference proteome</keyword>
<dbReference type="EMBL" id="BGZK01000675">
    <property type="protein sequence ID" value="GBP55674.1"/>
    <property type="molecule type" value="Genomic_DNA"/>
</dbReference>